<dbReference type="InterPro" id="IPR003339">
    <property type="entry name" value="ABC/ECF_trnsptr_transmembrane"/>
</dbReference>
<dbReference type="KEGG" id="psi:S70_01140"/>
<feature type="transmembrane region" description="Helical" evidence="6">
    <location>
        <begin position="210"/>
        <end position="230"/>
    </location>
</feature>
<dbReference type="EMBL" id="CP003488">
    <property type="protein sequence ID" value="AFH92126.1"/>
    <property type="molecule type" value="Genomic_DNA"/>
</dbReference>
<feature type="transmembrane region" description="Helical" evidence="6">
    <location>
        <begin position="50"/>
        <end position="74"/>
    </location>
</feature>
<dbReference type="GeneID" id="93519037"/>
<evidence type="ECO:0000256" key="5">
    <source>
        <dbReference type="ARBA" id="ARBA00023136"/>
    </source>
</evidence>
<evidence type="ECO:0000256" key="4">
    <source>
        <dbReference type="ARBA" id="ARBA00022989"/>
    </source>
</evidence>
<reference evidence="7 8" key="1">
    <citation type="journal article" date="2012" name="J. Bacteriol.">
        <title>Complete Genome Sequence of Providencia stuartii Clinical Isolate MRSN 2154.</title>
        <authorList>
            <person name="Clifford R.J."/>
            <person name="Hang J."/>
            <person name="Riley M.C."/>
            <person name="Onmus-Leone F."/>
            <person name="Kuschner R.A."/>
            <person name="Lesho E.P."/>
            <person name="Waterman P.E."/>
        </authorList>
    </citation>
    <scope>NUCLEOTIDE SEQUENCE [LARGE SCALE GENOMIC DNA]</scope>
    <source>
        <strain evidence="7 8">MRSN 2154</strain>
    </source>
</reference>
<keyword evidence="3 6" id="KW-0812">Transmembrane</keyword>
<evidence type="ECO:0008006" key="9">
    <source>
        <dbReference type="Google" id="ProtNLM"/>
    </source>
</evidence>
<sequence>MHPFTSLTLWFWLSFTVVLLPFDWPLIVVSLVTFAMLLAWSQARYRYRYVIGLMLPMALGLWLIHSGWLTYWLTGEFSVATQQQKALALWFRLLAIISSAQLWLQYVSTEKLIRALFASRLPTSFSYLLAGPLLFVEQLRQQISSIKEAQLARGVPLDGNLLQRFMSLPALILPLATQALSELAIRGAALDMRGFRAVSQRTTLGAPKDNLFQAICRYAILVIIIIEGGIDWWW</sequence>
<feature type="transmembrane region" description="Helical" evidence="6">
    <location>
        <begin position="86"/>
        <end position="104"/>
    </location>
</feature>
<comment type="similarity">
    <text evidence="2">Belongs to the CbiQ family.</text>
</comment>
<reference evidence="8" key="2">
    <citation type="submission" date="2012-04" db="EMBL/GenBank/DDBJ databases">
        <title>Complete genome sequence of Providencia stuartii clinical isolate MRSN 2154.</title>
        <authorList>
            <person name="Clifford R.J."/>
            <person name="Hang J."/>
            <person name="Riley M.C."/>
            <person name="Onmus-Leone F."/>
            <person name="Kuschner R.A."/>
            <person name="Lesho E.P."/>
            <person name="Waterman P.E."/>
        </authorList>
    </citation>
    <scope>NUCLEOTIDE SEQUENCE [LARGE SCALE GENOMIC DNA]</scope>
    <source>
        <strain evidence="8">MRSN 2154</strain>
    </source>
</reference>
<dbReference type="Pfam" id="PF02361">
    <property type="entry name" value="CbiQ"/>
    <property type="match status" value="1"/>
</dbReference>
<evidence type="ECO:0000256" key="1">
    <source>
        <dbReference type="ARBA" id="ARBA00004141"/>
    </source>
</evidence>
<dbReference type="OrthoDB" id="5588960at2"/>
<gene>
    <name evidence="7" type="ordered locus">S70_01140</name>
</gene>
<dbReference type="RefSeq" id="WP_014656119.1">
    <property type="nucleotide sequence ID" value="NC_017731.1"/>
</dbReference>
<proteinExistence type="inferred from homology"/>
<evidence type="ECO:0000256" key="3">
    <source>
        <dbReference type="ARBA" id="ARBA00022692"/>
    </source>
</evidence>
<keyword evidence="5 6" id="KW-0472">Membrane</keyword>
<dbReference type="PANTHER" id="PTHR33514:SF13">
    <property type="entry name" value="PROTEIN ABCI12, CHLOROPLASTIC"/>
    <property type="match status" value="1"/>
</dbReference>
<dbReference type="Proteomes" id="UP000005012">
    <property type="component" value="Chromosome"/>
</dbReference>
<dbReference type="CDD" id="cd16914">
    <property type="entry name" value="EcfT"/>
    <property type="match status" value="1"/>
</dbReference>
<dbReference type="GO" id="GO:0005886">
    <property type="term" value="C:plasma membrane"/>
    <property type="evidence" value="ECO:0007669"/>
    <property type="project" value="UniProtKB-ARBA"/>
</dbReference>
<comment type="subcellular location">
    <subcellularLocation>
        <location evidence="1">Membrane</location>
        <topology evidence="1">Multi-pass membrane protein</topology>
    </subcellularLocation>
</comment>
<name>A0A140NIX4_PROSM</name>
<accession>A0A140NIX4</accession>
<feature type="transmembrane region" description="Helical" evidence="6">
    <location>
        <begin position="12"/>
        <end position="38"/>
    </location>
</feature>
<dbReference type="PATRIC" id="fig|1157951.4.peg.228"/>
<evidence type="ECO:0000256" key="6">
    <source>
        <dbReference type="SAM" id="Phobius"/>
    </source>
</evidence>
<organism evidence="7 8">
    <name type="scientific">Providencia stuartii (strain MRSN 2154)</name>
    <dbReference type="NCBI Taxonomy" id="1157951"/>
    <lineage>
        <taxon>Bacteria</taxon>
        <taxon>Pseudomonadati</taxon>
        <taxon>Pseudomonadota</taxon>
        <taxon>Gammaproteobacteria</taxon>
        <taxon>Enterobacterales</taxon>
        <taxon>Morganellaceae</taxon>
        <taxon>Providencia</taxon>
    </lineage>
</organism>
<protein>
    <recommendedName>
        <fullName evidence="9">Cobalt ABC transporter permease</fullName>
    </recommendedName>
</protein>
<dbReference type="HOGENOM" id="CLU_1304147_0_0_6"/>
<evidence type="ECO:0000313" key="7">
    <source>
        <dbReference type="EMBL" id="AFH92126.1"/>
    </source>
</evidence>
<dbReference type="AlphaFoldDB" id="A0A140NIX4"/>
<keyword evidence="4 6" id="KW-1133">Transmembrane helix</keyword>
<evidence type="ECO:0000256" key="2">
    <source>
        <dbReference type="ARBA" id="ARBA00008564"/>
    </source>
</evidence>
<evidence type="ECO:0000313" key="8">
    <source>
        <dbReference type="Proteomes" id="UP000005012"/>
    </source>
</evidence>
<dbReference type="PANTHER" id="PTHR33514">
    <property type="entry name" value="PROTEIN ABCI12, CHLOROPLASTIC"/>
    <property type="match status" value="1"/>
</dbReference>